<dbReference type="SUPFAM" id="SSF103025">
    <property type="entry name" value="Folate-binding domain"/>
    <property type="match status" value="1"/>
</dbReference>
<protein>
    <submittedName>
        <fullName evidence="3">Aminomethyltransferase</fullName>
        <ecNumber evidence="3">2.1.2.10</ecNumber>
    </submittedName>
</protein>
<keyword evidence="3" id="KW-0489">Methyltransferase</keyword>
<dbReference type="InterPro" id="IPR006222">
    <property type="entry name" value="GCVT_N"/>
</dbReference>
<dbReference type="InterPro" id="IPR027266">
    <property type="entry name" value="TrmE/GcvT-like"/>
</dbReference>
<dbReference type="InterPro" id="IPR028896">
    <property type="entry name" value="GcvT/YgfZ/DmdA"/>
</dbReference>
<dbReference type="AlphaFoldDB" id="A0A3P4B7J0"/>
<feature type="region of interest" description="Disordered" evidence="1">
    <location>
        <begin position="25"/>
        <end position="45"/>
    </location>
</feature>
<dbReference type="PANTHER" id="PTHR43757:SF2">
    <property type="entry name" value="AMINOMETHYLTRANSFERASE, MITOCHONDRIAL"/>
    <property type="match status" value="1"/>
</dbReference>
<sequence>MMQGATGKSLQDLIDSTPNLAEYFYNGTASPHDRNNAGGSPVPLEHSNWREEQRAWREAAVLFDQSHHMPELFLKGPDSARLLNYLGINTFNNFVPGRAKQFIACNHNGQVIGECVLYYLEENSFELVSGMQLQDWVHFHAETGGYDVSFERDLQTAENPKGRTKFRYGMDGPEARQIFAEIVEGEVPEIPFFHFAKVRIAGREVLALRHGMAGHMGVELSGRWDDGDAVLAAILESGKKHGLKRGGRMSYFSAQGEGGWMAYPLPAVYTDPKLQAFRQWLPASSWAGRAQLSGSDYVPDIKHYYVTPWDMGLDRIMKFDHDFVGRAALEAMVDAPHRTKVTLVWNKEDIARIQASMFEPGTAFKSLNFPMASYGFPHCDAVRTAGGKLVGRAGYSGYSANEAEMLSIASVDGGLASPGTELVLTWGEPDGGSGKRHVERHRQTDVRVTVAPAPYATAARIARGLGLGQ</sequence>
<accession>A0A3P4B7J0</accession>
<dbReference type="GO" id="GO:0004047">
    <property type="term" value="F:aminomethyltransferase activity"/>
    <property type="evidence" value="ECO:0007669"/>
    <property type="project" value="UniProtKB-EC"/>
</dbReference>
<dbReference type="Pfam" id="PF01571">
    <property type="entry name" value="GCV_T"/>
    <property type="match status" value="1"/>
</dbReference>
<dbReference type="Proteomes" id="UP000277294">
    <property type="component" value="Unassembled WGS sequence"/>
</dbReference>
<dbReference type="GO" id="GO:0005829">
    <property type="term" value="C:cytosol"/>
    <property type="evidence" value="ECO:0007669"/>
    <property type="project" value="TreeGrafter"/>
</dbReference>
<evidence type="ECO:0000256" key="1">
    <source>
        <dbReference type="SAM" id="MobiDB-lite"/>
    </source>
</evidence>
<gene>
    <name evidence="3" type="primary">gcvT_2</name>
    <name evidence="3" type="ORF">PIGHUM_04002</name>
</gene>
<dbReference type="GO" id="GO:0032259">
    <property type="term" value="P:methylation"/>
    <property type="evidence" value="ECO:0007669"/>
    <property type="project" value="UniProtKB-KW"/>
</dbReference>
<evidence type="ECO:0000313" key="4">
    <source>
        <dbReference type="Proteomes" id="UP000277294"/>
    </source>
</evidence>
<organism evidence="3 4">
    <name type="scientific">Pigmentiphaga humi</name>
    <dbReference type="NCBI Taxonomy" id="2478468"/>
    <lineage>
        <taxon>Bacteria</taxon>
        <taxon>Pseudomonadati</taxon>
        <taxon>Pseudomonadota</taxon>
        <taxon>Betaproteobacteria</taxon>
        <taxon>Burkholderiales</taxon>
        <taxon>Alcaligenaceae</taxon>
        <taxon>Pigmentiphaga</taxon>
    </lineage>
</organism>
<dbReference type="EC" id="2.1.2.10" evidence="3"/>
<name>A0A3P4B7J0_9BURK</name>
<reference evidence="3 4" key="1">
    <citation type="submission" date="2018-10" db="EMBL/GenBank/DDBJ databases">
        <authorList>
            <person name="Criscuolo A."/>
        </authorList>
    </citation>
    <scope>NUCLEOTIDE SEQUENCE [LARGE SCALE GENOMIC DNA]</scope>
    <source>
        <strain evidence="3">DnA1</strain>
    </source>
</reference>
<dbReference type="OrthoDB" id="5287468at2"/>
<proteinExistence type="predicted"/>
<dbReference type="PANTHER" id="PTHR43757">
    <property type="entry name" value="AMINOMETHYLTRANSFERASE"/>
    <property type="match status" value="1"/>
</dbReference>
<keyword evidence="4" id="KW-1185">Reference proteome</keyword>
<dbReference type="Gene3D" id="3.30.1360.120">
    <property type="entry name" value="Probable tRNA modification gtpase trme, domain 1"/>
    <property type="match status" value="1"/>
</dbReference>
<evidence type="ECO:0000313" key="3">
    <source>
        <dbReference type="EMBL" id="VCU71911.1"/>
    </source>
</evidence>
<keyword evidence="3" id="KW-0808">Transferase</keyword>
<feature type="domain" description="GCVT N-terminal" evidence="2">
    <location>
        <begin position="46"/>
        <end position="263"/>
    </location>
</feature>
<dbReference type="GO" id="GO:0008168">
    <property type="term" value="F:methyltransferase activity"/>
    <property type="evidence" value="ECO:0007669"/>
    <property type="project" value="UniProtKB-KW"/>
</dbReference>
<dbReference type="RefSeq" id="WP_124081505.1">
    <property type="nucleotide sequence ID" value="NZ_UWPJ01000032.1"/>
</dbReference>
<dbReference type="EMBL" id="UWPJ01000032">
    <property type="protein sequence ID" value="VCU71911.1"/>
    <property type="molecule type" value="Genomic_DNA"/>
</dbReference>
<evidence type="ECO:0000259" key="2">
    <source>
        <dbReference type="Pfam" id="PF01571"/>
    </source>
</evidence>